<reference evidence="4 5" key="1">
    <citation type="submission" date="2014-11" db="EMBL/GenBank/DDBJ databases">
        <authorList>
            <person name="Zhu J."/>
            <person name="Qi W."/>
            <person name="Song R."/>
        </authorList>
    </citation>
    <scope>NUCLEOTIDE SEQUENCE [LARGE SCALE GENOMIC DNA]</scope>
</reference>
<sequence length="353" mass="39011">MLSSYVVPAFATIGVCSVALCAFNLTRWAYDVFLAPSSDAFLSKFRGDWCMITGAAGGTGRCFAERLAAKGLNLILVDINEGAMEEMRRSLRALFPSVEVKTLRLDLMEEMRVVEGNLKAFMQDNGIDKIGVLLCCAGGVVSAGSLCHALLRERPLSLLYRDVQYNVSSTLLCCSFVLPYMKHNGRGLIMLMSSMSALAGLPGSPEYAGAKAYLRLWTWSIEEELRRDNITITAFTPGFITTPLCQNLRGPICATPESFVKWALHKCHRGPICNPHPKHAIVEAIGVNILGIKYMRQQAEAASFEIARRVMSQKQQQPPSKNGPVLVEDPREKERILKAAQKRSIFFWPMTAG</sequence>
<protein>
    <submittedName>
        <fullName evidence="4">Uncharacterized protein</fullName>
    </submittedName>
</protein>
<dbReference type="PRINTS" id="PR00081">
    <property type="entry name" value="GDHRDH"/>
</dbReference>
<dbReference type="InterPro" id="IPR002347">
    <property type="entry name" value="SDR_fam"/>
</dbReference>
<accession>A0A0G4G6A9</accession>
<evidence type="ECO:0000256" key="1">
    <source>
        <dbReference type="ARBA" id="ARBA00022857"/>
    </source>
</evidence>
<keyword evidence="5" id="KW-1185">Reference proteome</keyword>
<evidence type="ECO:0000256" key="3">
    <source>
        <dbReference type="SAM" id="Phobius"/>
    </source>
</evidence>
<dbReference type="GO" id="GO:0030497">
    <property type="term" value="P:fatty acid elongation"/>
    <property type="evidence" value="ECO:0007669"/>
    <property type="project" value="TreeGrafter"/>
</dbReference>
<dbReference type="GO" id="GO:0005783">
    <property type="term" value="C:endoplasmic reticulum"/>
    <property type="evidence" value="ECO:0007669"/>
    <property type="project" value="TreeGrafter"/>
</dbReference>
<dbReference type="InterPro" id="IPR036291">
    <property type="entry name" value="NAD(P)-bd_dom_sf"/>
</dbReference>
<evidence type="ECO:0000313" key="4">
    <source>
        <dbReference type="EMBL" id="CEM23994.1"/>
    </source>
</evidence>
<evidence type="ECO:0000313" key="5">
    <source>
        <dbReference type="Proteomes" id="UP000041254"/>
    </source>
</evidence>
<dbReference type="Gene3D" id="3.40.50.720">
    <property type="entry name" value="NAD(P)-binding Rossmann-like Domain"/>
    <property type="match status" value="1"/>
</dbReference>
<dbReference type="InParanoid" id="A0A0G4G6A9"/>
<dbReference type="PhylomeDB" id="A0A0G4G6A9"/>
<organism evidence="4 5">
    <name type="scientific">Vitrella brassicaformis (strain CCMP3155)</name>
    <dbReference type="NCBI Taxonomy" id="1169540"/>
    <lineage>
        <taxon>Eukaryota</taxon>
        <taxon>Sar</taxon>
        <taxon>Alveolata</taxon>
        <taxon>Colpodellida</taxon>
        <taxon>Vitrellaceae</taxon>
        <taxon>Vitrella</taxon>
    </lineage>
</organism>
<name>A0A0G4G6A9_VITBC</name>
<dbReference type="STRING" id="1169540.A0A0G4G6A9"/>
<dbReference type="Proteomes" id="UP000041254">
    <property type="component" value="Unassembled WGS sequence"/>
</dbReference>
<keyword evidence="3" id="KW-0812">Transmembrane</keyword>
<dbReference type="AlphaFoldDB" id="A0A0G4G6A9"/>
<dbReference type="EMBL" id="CDMY01000575">
    <property type="protein sequence ID" value="CEM23994.1"/>
    <property type="molecule type" value="Genomic_DNA"/>
</dbReference>
<keyword evidence="3" id="KW-1133">Transmembrane helix</keyword>
<dbReference type="SUPFAM" id="SSF51735">
    <property type="entry name" value="NAD(P)-binding Rossmann-fold domains"/>
    <property type="match status" value="1"/>
</dbReference>
<dbReference type="Pfam" id="PF00106">
    <property type="entry name" value="adh_short"/>
    <property type="match status" value="1"/>
</dbReference>
<dbReference type="GO" id="GO:0016491">
    <property type="term" value="F:oxidoreductase activity"/>
    <property type="evidence" value="ECO:0007669"/>
    <property type="project" value="UniProtKB-KW"/>
</dbReference>
<keyword evidence="3" id="KW-0472">Membrane</keyword>
<dbReference type="PANTHER" id="PTHR43086:SF2">
    <property type="entry name" value="HYDROXYSTEROID DEHYDROGENASE-LIKE PROTEIN 1"/>
    <property type="match status" value="1"/>
</dbReference>
<feature type="transmembrane region" description="Helical" evidence="3">
    <location>
        <begin position="130"/>
        <end position="151"/>
    </location>
</feature>
<gene>
    <name evidence="4" type="ORF">Vbra_22673</name>
</gene>
<proteinExistence type="predicted"/>
<dbReference type="OrthoDB" id="5545019at2759"/>
<feature type="transmembrane region" description="Helical" evidence="3">
    <location>
        <begin position="6"/>
        <end position="25"/>
    </location>
</feature>
<evidence type="ECO:0000256" key="2">
    <source>
        <dbReference type="ARBA" id="ARBA00023002"/>
    </source>
</evidence>
<keyword evidence="1" id="KW-0521">NADP</keyword>
<dbReference type="PANTHER" id="PTHR43086">
    <property type="entry name" value="VERY-LONG-CHAIN 3-OXOOACYL-COA REDUCTASE"/>
    <property type="match status" value="1"/>
</dbReference>
<keyword evidence="2" id="KW-0560">Oxidoreductase</keyword>
<dbReference type="VEuPathDB" id="CryptoDB:Vbra_22673"/>